<feature type="transmembrane region" description="Helical" evidence="1">
    <location>
        <begin position="112"/>
        <end position="132"/>
    </location>
</feature>
<keyword evidence="1" id="KW-1133">Transmembrane helix</keyword>
<comment type="caution">
    <text evidence="2">The sequence shown here is derived from an EMBL/GenBank/DDBJ whole genome shotgun (WGS) entry which is preliminary data.</text>
</comment>
<dbReference type="OrthoDB" id="9133178at2"/>
<dbReference type="RefSeq" id="WP_087644931.1">
    <property type="nucleotide sequence ID" value="NZ_FCON02000025.1"/>
</dbReference>
<organism evidence="2 3">
    <name type="scientific">Caballeronia choica</name>
    <dbReference type="NCBI Taxonomy" id="326476"/>
    <lineage>
        <taxon>Bacteria</taxon>
        <taxon>Pseudomonadati</taxon>
        <taxon>Pseudomonadota</taxon>
        <taxon>Betaproteobacteria</taxon>
        <taxon>Burkholderiales</taxon>
        <taxon>Burkholderiaceae</taxon>
        <taxon>Caballeronia</taxon>
    </lineage>
</organism>
<dbReference type="AlphaFoldDB" id="A0A158ILX4"/>
<evidence type="ECO:0008006" key="4">
    <source>
        <dbReference type="Google" id="ProtNLM"/>
    </source>
</evidence>
<feature type="transmembrane region" description="Helical" evidence="1">
    <location>
        <begin position="58"/>
        <end position="76"/>
    </location>
</feature>
<reference evidence="2" key="1">
    <citation type="submission" date="2016-01" db="EMBL/GenBank/DDBJ databases">
        <authorList>
            <person name="Peeters C."/>
        </authorList>
    </citation>
    <scope>NUCLEOTIDE SEQUENCE [LARGE SCALE GENOMIC DNA]</scope>
    <source>
        <strain evidence="2">LMG 22940</strain>
    </source>
</reference>
<feature type="transmembrane region" description="Helical" evidence="1">
    <location>
        <begin position="6"/>
        <end position="22"/>
    </location>
</feature>
<keyword evidence="1" id="KW-0812">Transmembrane</keyword>
<sequence length="246" mass="23724">MIDVVGGALCVFAVVAMMEALRASGGLSAARRRVLWEIGATGAVVVLAHALAGSADAVVTMLVALGIAGGSAALCARSRIERAPRLTRVQGMIAAGALGSTLLAPADAPLSAVAGAVIAVVALAGVAGVARVRLRFSDASLASSLHFACAGVCAVIGYAAGQQAGGLAVVIVSAMAALIASHLAMALAGAAWPALVSTLDGFAACSVVAVGIAAGDAVLLVTGVALAIGCAASHASAIQSRTSYSK</sequence>
<keyword evidence="3" id="KW-1185">Reference proteome</keyword>
<accession>A0A158ILX4</accession>
<feature type="transmembrane region" description="Helical" evidence="1">
    <location>
        <begin position="139"/>
        <end position="160"/>
    </location>
</feature>
<evidence type="ECO:0000313" key="2">
    <source>
        <dbReference type="EMBL" id="SAL57050.1"/>
    </source>
</evidence>
<feature type="transmembrane region" description="Helical" evidence="1">
    <location>
        <begin position="166"/>
        <end position="187"/>
    </location>
</feature>
<gene>
    <name evidence="2" type="ORF">AWB68_02786</name>
</gene>
<evidence type="ECO:0000256" key="1">
    <source>
        <dbReference type="SAM" id="Phobius"/>
    </source>
</evidence>
<name>A0A158ILX4_9BURK</name>
<evidence type="ECO:0000313" key="3">
    <source>
        <dbReference type="Proteomes" id="UP000054770"/>
    </source>
</evidence>
<dbReference type="Proteomes" id="UP000054770">
    <property type="component" value="Unassembled WGS sequence"/>
</dbReference>
<feature type="transmembrane region" description="Helical" evidence="1">
    <location>
        <begin position="88"/>
        <end position="106"/>
    </location>
</feature>
<keyword evidence="1" id="KW-0472">Membrane</keyword>
<proteinExistence type="predicted"/>
<protein>
    <recommendedName>
        <fullName evidence="4">NAD(P) transhydrogenase subunit beta</fullName>
    </recommendedName>
</protein>
<feature type="transmembrane region" description="Helical" evidence="1">
    <location>
        <begin position="34"/>
        <end position="52"/>
    </location>
</feature>
<dbReference type="EMBL" id="FCON02000025">
    <property type="protein sequence ID" value="SAL57050.1"/>
    <property type="molecule type" value="Genomic_DNA"/>
</dbReference>